<evidence type="ECO:0000256" key="3">
    <source>
        <dbReference type="ARBA" id="ARBA00023163"/>
    </source>
</evidence>
<dbReference type="InterPro" id="IPR036388">
    <property type="entry name" value="WH-like_DNA-bd_sf"/>
</dbReference>
<keyword evidence="2" id="KW-0238">DNA-binding</keyword>
<protein>
    <submittedName>
        <fullName evidence="5">Winged helix-turn-helix domain-containing protein</fullName>
    </submittedName>
</protein>
<accession>A0AB38U0Z1</accession>
<dbReference type="EMBL" id="CP104215">
    <property type="protein sequence ID" value="UWX73600.1"/>
    <property type="molecule type" value="Genomic_DNA"/>
</dbReference>
<organism evidence="5 6">
    <name type="scientific">Burkholderia gladioli</name>
    <name type="common">Pseudomonas marginata</name>
    <name type="synonym">Phytomonas marginata</name>
    <dbReference type="NCBI Taxonomy" id="28095"/>
    <lineage>
        <taxon>Bacteria</taxon>
        <taxon>Pseudomonadati</taxon>
        <taxon>Pseudomonadota</taxon>
        <taxon>Betaproteobacteria</taxon>
        <taxon>Burkholderiales</taxon>
        <taxon>Burkholderiaceae</taxon>
        <taxon>Burkholderia</taxon>
    </lineage>
</organism>
<sequence length="190" mass="20999">MRIAPGIVSLPANRSIIVQRSKTKSDRANARIGECVVQCHASRREAGVRRGFDVKIAAPPDRRQRGTRSRSIACRRERALTLGGYRMQGFIETAVGRASESRATRLAQDWRPDFSRIRGHVAFAIADQIEEAIRAGLFRPGDRLPSQQAIADSLGFHPNTVYAAFREVARRGLIKGFAGRGTLVLDYALS</sequence>
<dbReference type="PROSITE" id="PS50949">
    <property type="entry name" value="HTH_GNTR"/>
    <property type="match status" value="1"/>
</dbReference>
<gene>
    <name evidence="5" type="ORF">NYZ96_35030</name>
</gene>
<dbReference type="AlphaFoldDB" id="A0AB38U0Z1"/>
<feature type="domain" description="HTH gntR-type" evidence="4">
    <location>
        <begin position="119"/>
        <end position="187"/>
    </location>
</feature>
<evidence type="ECO:0000313" key="5">
    <source>
        <dbReference type="EMBL" id="UWX73600.1"/>
    </source>
</evidence>
<evidence type="ECO:0000313" key="6">
    <source>
        <dbReference type="Proteomes" id="UP001059745"/>
    </source>
</evidence>
<dbReference type="CDD" id="cd07377">
    <property type="entry name" value="WHTH_GntR"/>
    <property type="match status" value="1"/>
</dbReference>
<dbReference type="Gene3D" id="1.10.10.10">
    <property type="entry name" value="Winged helix-like DNA-binding domain superfamily/Winged helix DNA-binding domain"/>
    <property type="match status" value="1"/>
</dbReference>
<dbReference type="SUPFAM" id="SSF46785">
    <property type="entry name" value="Winged helix' DNA-binding domain"/>
    <property type="match status" value="1"/>
</dbReference>
<reference evidence="5" key="1">
    <citation type="submission" date="2022-09" db="EMBL/GenBank/DDBJ databases">
        <title>Genomic of Burkholderia gladioli.</title>
        <authorList>
            <person name="Wu H."/>
        </authorList>
    </citation>
    <scope>NUCLEOTIDE SEQUENCE</scope>
    <source>
        <strain evidence="5">ZN-S4</strain>
    </source>
</reference>
<dbReference type="Pfam" id="PF00392">
    <property type="entry name" value="GntR"/>
    <property type="match status" value="1"/>
</dbReference>
<proteinExistence type="predicted"/>
<name>A0AB38U0Z1_BURGA</name>
<evidence type="ECO:0000256" key="1">
    <source>
        <dbReference type="ARBA" id="ARBA00023015"/>
    </source>
</evidence>
<evidence type="ECO:0000256" key="2">
    <source>
        <dbReference type="ARBA" id="ARBA00023125"/>
    </source>
</evidence>
<dbReference type="SMART" id="SM00345">
    <property type="entry name" value="HTH_GNTR"/>
    <property type="match status" value="1"/>
</dbReference>
<dbReference type="Proteomes" id="UP001059745">
    <property type="component" value="Chromosome 2"/>
</dbReference>
<dbReference type="InterPro" id="IPR000524">
    <property type="entry name" value="Tscrpt_reg_HTH_GntR"/>
</dbReference>
<dbReference type="GO" id="GO:0003677">
    <property type="term" value="F:DNA binding"/>
    <property type="evidence" value="ECO:0007669"/>
    <property type="project" value="UniProtKB-KW"/>
</dbReference>
<dbReference type="GO" id="GO:0003700">
    <property type="term" value="F:DNA-binding transcription factor activity"/>
    <property type="evidence" value="ECO:0007669"/>
    <property type="project" value="InterPro"/>
</dbReference>
<dbReference type="PANTHER" id="PTHR38445">
    <property type="entry name" value="HTH-TYPE TRANSCRIPTIONAL REPRESSOR YTRA"/>
    <property type="match status" value="1"/>
</dbReference>
<keyword evidence="1" id="KW-0805">Transcription regulation</keyword>
<dbReference type="InterPro" id="IPR036390">
    <property type="entry name" value="WH_DNA-bd_sf"/>
</dbReference>
<keyword evidence="3" id="KW-0804">Transcription</keyword>
<dbReference type="GeneID" id="70316452"/>
<dbReference type="RefSeq" id="WP_227742787.1">
    <property type="nucleotide sequence ID" value="NZ_CADEPT010000003.1"/>
</dbReference>
<dbReference type="PANTHER" id="PTHR38445:SF9">
    <property type="entry name" value="HTH-TYPE TRANSCRIPTIONAL REPRESSOR YTRA"/>
    <property type="match status" value="1"/>
</dbReference>
<evidence type="ECO:0000259" key="4">
    <source>
        <dbReference type="PROSITE" id="PS50949"/>
    </source>
</evidence>